<keyword evidence="1" id="KW-0732">Signal</keyword>
<comment type="caution">
    <text evidence="2">The sequence shown here is derived from an EMBL/GenBank/DDBJ whole genome shotgun (WGS) entry which is preliminary data.</text>
</comment>
<organism evidence="2 3">
    <name type="scientific">Fusarium oxysporum</name>
    <name type="common">Fusarium vascular wilt</name>
    <dbReference type="NCBI Taxonomy" id="5507"/>
    <lineage>
        <taxon>Eukaryota</taxon>
        <taxon>Fungi</taxon>
        <taxon>Dikarya</taxon>
        <taxon>Ascomycota</taxon>
        <taxon>Pezizomycotina</taxon>
        <taxon>Sordariomycetes</taxon>
        <taxon>Hypocreomycetidae</taxon>
        <taxon>Hypocreales</taxon>
        <taxon>Nectriaceae</taxon>
        <taxon>Fusarium</taxon>
        <taxon>Fusarium oxysporum species complex</taxon>
    </lineage>
</organism>
<feature type="signal peptide" evidence="1">
    <location>
        <begin position="1"/>
        <end position="20"/>
    </location>
</feature>
<feature type="chain" id="PRO_5019330083" evidence="1">
    <location>
        <begin position="21"/>
        <end position="41"/>
    </location>
</feature>
<name>A0A420MF95_FUSOX</name>
<dbReference type="Proteomes" id="UP000285084">
    <property type="component" value="Unassembled WGS sequence"/>
</dbReference>
<sequence length="41" mass="4149">MSLAIASLAVALALASITLSLVVGDANDHGRTPRVGRAFRG</sequence>
<evidence type="ECO:0000313" key="2">
    <source>
        <dbReference type="EMBL" id="RKK66294.1"/>
    </source>
</evidence>
<dbReference type="AlphaFoldDB" id="A0A420MF95"/>
<evidence type="ECO:0000313" key="3">
    <source>
        <dbReference type="Proteomes" id="UP000285084"/>
    </source>
</evidence>
<reference evidence="2 3" key="1">
    <citation type="journal article" date="2018" name="Sci. Rep.">
        <title>Characterisation of pathogen-specific regions and novel effector candidates in Fusarium oxysporum f. sp. cepae.</title>
        <authorList>
            <person name="Armitage A.D."/>
            <person name="Taylor A."/>
            <person name="Sobczyk M.K."/>
            <person name="Baxter L."/>
            <person name="Greenfield B.P."/>
            <person name="Bates H.J."/>
            <person name="Wilson F."/>
            <person name="Jackson A.C."/>
            <person name="Ott S."/>
            <person name="Harrison R.J."/>
            <person name="Clarkson J.P."/>
        </authorList>
    </citation>
    <scope>NUCLEOTIDE SEQUENCE [LARGE SCALE GENOMIC DNA]</scope>
    <source>
        <strain evidence="2 3">Fo_A13</strain>
    </source>
</reference>
<proteinExistence type="predicted"/>
<evidence type="ECO:0000256" key="1">
    <source>
        <dbReference type="SAM" id="SignalP"/>
    </source>
</evidence>
<dbReference type="EMBL" id="MRCX01000307">
    <property type="protein sequence ID" value="RKK66294.1"/>
    <property type="molecule type" value="Genomic_DNA"/>
</dbReference>
<protein>
    <submittedName>
        <fullName evidence="2">Uncharacterized protein</fullName>
    </submittedName>
</protein>
<gene>
    <name evidence="2" type="ORF">BFJ69_g15527</name>
</gene>
<accession>A0A420MF95</accession>